<protein>
    <recommendedName>
        <fullName evidence="1">Reverse transcriptase Ty1/copia-type domain-containing protein</fullName>
    </recommendedName>
</protein>
<sequence length="78" mass="9030">MAACEEELMSLKHMGVWEEVERDSNTQTLGTRWVFALKLDSDGRPLRHKAWLVVQGHRQIRGINFEETFARTPSFATL</sequence>
<dbReference type="OrthoDB" id="1749346at2759"/>
<dbReference type="EMBL" id="AVOT02000814">
    <property type="protein sequence ID" value="MBW0464561.1"/>
    <property type="molecule type" value="Genomic_DNA"/>
</dbReference>
<reference evidence="2" key="1">
    <citation type="submission" date="2021-03" db="EMBL/GenBank/DDBJ databases">
        <title>Draft genome sequence of rust myrtle Austropuccinia psidii MF-1, a brazilian biotype.</title>
        <authorList>
            <person name="Quecine M.C."/>
            <person name="Pachon D.M.R."/>
            <person name="Bonatelli M.L."/>
            <person name="Correr F.H."/>
            <person name="Franceschini L.M."/>
            <person name="Leite T.F."/>
            <person name="Margarido G.R.A."/>
            <person name="Almeida C.A."/>
            <person name="Ferrarezi J.A."/>
            <person name="Labate C.A."/>
        </authorList>
    </citation>
    <scope>NUCLEOTIDE SEQUENCE</scope>
    <source>
        <strain evidence="2">MF-1</strain>
    </source>
</reference>
<dbReference type="AlphaFoldDB" id="A0A9Q3GEV8"/>
<proteinExistence type="predicted"/>
<dbReference type="InterPro" id="IPR013103">
    <property type="entry name" value="RVT_2"/>
</dbReference>
<dbReference type="Pfam" id="PF07727">
    <property type="entry name" value="RVT_2"/>
    <property type="match status" value="1"/>
</dbReference>
<evidence type="ECO:0000313" key="3">
    <source>
        <dbReference type="Proteomes" id="UP000765509"/>
    </source>
</evidence>
<organism evidence="2 3">
    <name type="scientific">Austropuccinia psidii MF-1</name>
    <dbReference type="NCBI Taxonomy" id="1389203"/>
    <lineage>
        <taxon>Eukaryota</taxon>
        <taxon>Fungi</taxon>
        <taxon>Dikarya</taxon>
        <taxon>Basidiomycota</taxon>
        <taxon>Pucciniomycotina</taxon>
        <taxon>Pucciniomycetes</taxon>
        <taxon>Pucciniales</taxon>
        <taxon>Sphaerophragmiaceae</taxon>
        <taxon>Austropuccinia</taxon>
    </lineage>
</organism>
<feature type="domain" description="Reverse transcriptase Ty1/copia-type" evidence="1">
    <location>
        <begin position="16"/>
        <end position="70"/>
    </location>
</feature>
<name>A0A9Q3GEV8_9BASI</name>
<comment type="caution">
    <text evidence="2">The sequence shown here is derived from an EMBL/GenBank/DDBJ whole genome shotgun (WGS) entry which is preliminary data.</text>
</comment>
<dbReference type="Proteomes" id="UP000765509">
    <property type="component" value="Unassembled WGS sequence"/>
</dbReference>
<evidence type="ECO:0000313" key="2">
    <source>
        <dbReference type="EMBL" id="MBW0464561.1"/>
    </source>
</evidence>
<keyword evidence="3" id="KW-1185">Reference proteome</keyword>
<accession>A0A9Q3GEV8</accession>
<gene>
    <name evidence="2" type="ORF">O181_004276</name>
</gene>
<evidence type="ECO:0000259" key="1">
    <source>
        <dbReference type="Pfam" id="PF07727"/>
    </source>
</evidence>